<feature type="transmembrane region" description="Helical" evidence="4">
    <location>
        <begin position="265"/>
        <end position="290"/>
    </location>
</feature>
<dbReference type="InterPro" id="IPR007110">
    <property type="entry name" value="Ig-like_dom"/>
</dbReference>
<keyword evidence="7" id="KW-1185">Reference proteome</keyword>
<feature type="domain" description="Ig-like" evidence="6">
    <location>
        <begin position="146"/>
        <end position="221"/>
    </location>
</feature>
<evidence type="ECO:0000313" key="8">
    <source>
        <dbReference type="WBParaSite" id="MBELARI_LOCUS6068"/>
    </source>
</evidence>
<dbReference type="InterPro" id="IPR036179">
    <property type="entry name" value="Ig-like_dom_sf"/>
</dbReference>
<organism evidence="7 8">
    <name type="scientific">Mesorhabditis belari</name>
    <dbReference type="NCBI Taxonomy" id="2138241"/>
    <lineage>
        <taxon>Eukaryota</taxon>
        <taxon>Metazoa</taxon>
        <taxon>Ecdysozoa</taxon>
        <taxon>Nematoda</taxon>
        <taxon>Chromadorea</taxon>
        <taxon>Rhabditida</taxon>
        <taxon>Rhabditina</taxon>
        <taxon>Rhabditomorpha</taxon>
        <taxon>Rhabditoidea</taxon>
        <taxon>Rhabditidae</taxon>
        <taxon>Mesorhabditinae</taxon>
        <taxon>Mesorhabditis</taxon>
    </lineage>
</organism>
<dbReference type="GO" id="GO:0050808">
    <property type="term" value="P:synapse organization"/>
    <property type="evidence" value="ECO:0007669"/>
    <property type="project" value="TreeGrafter"/>
</dbReference>
<accession>A0AAF3FG88</accession>
<evidence type="ECO:0000256" key="4">
    <source>
        <dbReference type="SAM" id="Phobius"/>
    </source>
</evidence>
<evidence type="ECO:0000256" key="2">
    <source>
        <dbReference type="ARBA" id="ARBA00023157"/>
    </source>
</evidence>
<dbReference type="PROSITE" id="PS50835">
    <property type="entry name" value="IG_LIKE"/>
    <property type="match status" value="2"/>
</dbReference>
<dbReference type="GO" id="GO:0005886">
    <property type="term" value="C:plasma membrane"/>
    <property type="evidence" value="ECO:0007669"/>
    <property type="project" value="TreeGrafter"/>
</dbReference>
<dbReference type="InterPro" id="IPR003598">
    <property type="entry name" value="Ig_sub2"/>
</dbReference>
<evidence type="ECO:0000256" key="1">
    <source>
        <dbReference type="ARBA" id="ARBA00022729"/>
    </source>
</evidence>
<name>A0AAF3FG88_9BILA</name>
<reference evidence="8" key="1">
    <citation type="submission" date="2024-02" db="UniProtKB">
        <authorList>
            <consortium name="WormBaseParasite"/>
        </authorList>
    </citation>
    <scope>IDENTIFICATION</scope>
</reference>
<keyword evidence="3" id="KW-0393">Immunoglobulin domain</keyword>
<keyword evidence="2" id="KW-1015">Disulfide bond</keyword>
<dbReference type="InterPro" id="IPR003599">
    <property type="entry name" value="Ig_sub"/>
</dbReference>
<keyword evidence="4" id="KW-0812">Transmembrane</keyword>
<dbReference type="WBParaSite" id="MBELARI_LOCUS6068">
    <property type="protein sequence ID" value="MBELARI_LOCUS6068"/>
    <property type="gene ID" value="MBELARI_LOCUS6068"/>
</dbReference>
<protein>
    <submittedName>
        <fullName evidence="8">Ig-like domain-containing protein</fullName>
    </submittedName>
</protein>
<dbReference type="PANTHER" id="PTHR45080:SF8">
    <property type="entry name" value="IG-LIKE DOMAIN-CONTAINING PROTEIN"/>
    <property type="match status" value="1"/>
</dbReference>
<dbReference type="GO" id="GO:0030424">
    <property type="term" value="C:axon"/>
    <property type="evidence" value="ECO:0007669"/>
    <property type="project" value="TreeGrafter"/>
</dbReference>
<feature type="domain" description="Ig-like" evidence="6">
    <location>
        <begin position="32"/>
        <end position="131"/>
    </location>
</feature>
<dbReference type="SMART" id="SM00409">
    <property type="entry name" value="IG"/>
    <property type="match status" value="2"/>
</dbReference>
<dbReference type="GO" id="GO:0008046">
    <property type="term" value="F:axon guidance receptor activity"/>
    <property type="evidence" value="ECO:0007669"/>
    <property type="project" value="TreeGrafter"/>
</dbReference>
<dbReference type="Gene3D" id="2.60.40.10">
    <property type="entry name" value="Immunoglobulins"/>
    <property type="match status" value="2"/>
</dbReference>
<sequence>MRKRYRDLKPWTLLLSALQILHSVSSLPDSPPKLPTKTPSEMLLPIDSTTALMCEPLFVENTSKIVKANWYKDGLLVATVTNSKNANYESRDAPKGENALPEVGFLVIRNITRSDEGLYWCQLEAKAEKIGEIFALTVAYVGTVAPESEIEFVPTRPKMGAPLVVVCPHVKALPKTSVSWKINNHPISSSKSEPLILSNSSLLLRKFHLSDIGIFECVQSNFAGKTRIFGYLGMEMVIDGDQVPDEDPVIEGNGRPEWPVVYEVLIHFIILCVVICGLLIVYMVYTLFCLKGDFFQFSLHQCFRSCTRLGGGRWRKPIFPQADYIAANQILRIQRV</sequence>
<keyword evidence="1 5" id="KW-0732">Signal</keyword>
<keyword evidence="4" id="KW-1133">Transmembrane helix</keyword>
<dbReference type="GO" id="GO:0043025">
    <property type="term" value="C:neuronal cell body"/>
    <property type="evidence" value="ECO:0007669"/>
    <property type="project" value="TreeGrafter"/>
</dbReference>
<evidence type="ECO:0000259" key="6">
    <source>
        <dbReference type="PROSITE" id="PS50835"/>
    </source>
</evidence>
<dbReference type="AlphaFoldDB" id="A0AAF3FG88"/>
<evidence type="ECO:0000256" key="5">
    <source>
        <dbReference type="SAM" id="SignalP"/>
    </source>
</evidence>
<dbReference type="Proteomes" id="UP000887575">
    <property type="component" value="Unassembled WGS sequence"/>
</dbReference>
<dbReference type="SMART" id="SM00408">
    <property type="entry name" value="IGc2"/>
    <property type="match status" value="2"/>
</dbReference>
<dbReference type="GO" id="GO:0007156">
    <property type="term" value="P:homophilic cell adhesion via plasma membrane adhesion molecules"/>
    <property type="evidence" value="ECO:0007669"/>
    <property type="project" value="TreeGrafter"/>
</dbReference>
<keyword evidence="4" id="KW-0472">Membrane</keyword>
<proteinExistence type="predicted"/>
<feature type="signal peptide" evidence="5">
    <location>
        <begin position="1"/>
        <end position="26"/>
    </location>
</feature>
<dbReference type="PANTHER" id="PTHR45080">
    <property type="entry name" value="CONTACTIN 5"/>
    <property type="match status" value="1"/>
</dbReference>
<feature type="chain" id="PRO_5042138013" evidence="5">
    <location>
        <begin position="27"/>
        <end position="336"/>
    </location>
</feature>
<evidence type="ECO:0000256" key="3">
    <source>
        <dbReference type="ARBA" id="ARBA00023319"/>
    </source>
</evidence>
<dbReference type="SUPFAM" id="SSF48726">
    <property type="entry name" value="Immunoglobulin"/>
    <property type="match status" value="2"/>
</dbReference>
<dbReference type="InterPro" id="IPR013783">
    <property type="entry name" value="Ig-like_fold"/>
</dbReference>
<evidence type="ECO:0000313" key="7">
    <source>
        <dbReference type="Proteomes" id="UP000887575"/>
    </source>
</evidence>
<dbReference type="InterPro" id="IPR050958">
    <property type="entry name" value="Cell_Adh-Cytoskel_Orgn"/>
</dbReference>